<proteinExistence type="predicted"/>
<dbReference type="Proteomes" id="UP001501321">
    <property type="component" value="Unassembled WGS sequence"/>
</dbReference>
<gene>
    <name evidence="3" type="ORF">GCM10023095_31140</name>
</gene>
<feature type="signal peptide" evidence="2">
    <location>
        <begin position="1"/>
        <end position="23"/>
    </location>
</feature>
<dbReference type="EMBL" id="BAABFC010000028">
    <property type="protein sequence ID" value="GAA4503980.1"/>
    <property type="molecule type" value="Genomic_DNA"/>
</dbReference>
<protein>
    <submittedName>
        <fullName evidence="3">Uncharacterized protein</fullName>
    </submittedName>
</protein>
<evidence type="ECO:0000256" key="1">
    <source>
        <dbReference type="SAM" id="MobiDB-lite"/>
    </source>
</evidence>
<keyword evidence="2" id="KW-0732">Signal</keyword>
<evidence type="ECO:0000256" key="2">
    <source>
        <dbReference type="SAM" id="SignalP"/>
    </source>
</evidence>
<evidence type="ECO:0000313" key="4">
    <source>
        <dbReference type="Proteomes" id="UP001501321"/>
    </source>
</evidence>
<feature type="chain" id="PRO_5046021640" evidence="2">
    <location>
        <begin position="24"/>
        <end position="70"/>
    </location>
</feature>
<sequence>MTIRSLIVSCATALLLLSGVAQARSGDGSLQLQADHQAKQPVAMTLTSQAKPNEPGDYQLPWPRQDSDNR</sequence>
<dbReference type="RefSeq" id="WP_345014791.1">
    <property type="nucleotide sequence ID" value="NZ_BAABFC010000028.1"/>
</dbReference>
<feature type="region of interest" description="Disordered" evidence="1">
    <location>
        <begin position="47"/>
        <end position="70"/>
    </location>
</feature>
<name>A0ABP8QM53_9GAMM</name>
<accession>A0ABP8QM53</accession>
<evidence type="ECO:0000313" key="3">
    <source>
        <dbReference type="EMBL" id="GAA4503980.1"/>
    </source>
</evidence>
<organism evidence="3 4">
    <name type="scientific">Pseudaeromonas paramecii</name>
    <dbReference type="NCBI Taxonomy" id="2138166"/>
    <lineage>
        <taxon>Bacteria</taxon>
        <taxon>Pseudomonadati</taxon>
        <taxon>Pseudomonadota</taxon>
        <taxon>Gammaproteobacteria</taxon>
        <taxon>Aeromonadales</taxon>
        <taxon>Aeromonadaceae</taxon>
        <taxon>Pseudaeromonas</taxon>
    </lineage>
</organism>
<keyword evidence="4" id="KW-1185">Reference proteome</keyword>
<comment type="caution">
    <text evidence="3">The sequence shown here is derived from an EMBL/GenBank/DDBJ whole genome shotgun (WGS) entry which is preliminary data.</text>
</comment>
<reference evidence="4" key="1">
    <citation type="journal article" date="2019" name="Int. J. Syst. Evol. Microbiol.">
        <title>The Global Catalogue of Microorganisms (GCM) 10K type strain sequencing project: providing services to taxonomists for standard genome sequencing and annotation.</title>
        <authorList>
            <consortium name="The Broad Institute Genomics Platform"/>
            <consortium name="The Broad Institute Genome Sequencing Center for Infectious Disease"/>
            <person name="Wu L."/>
            <person name="Ma J."/>
        </authorList>
    </citation>
    <scope>NUCLEOTIDE SEQUENCE [LARGE SCALE GENOMIC DNA]</scope>
    <source>
        <strain evidence="4">JCM 32226</strain>
    </source>
</reference>